<organism evidence="2 3">
    <name type="scientific">Actinospica acidithermotolerans</name>
    <dbReference type="NCBI Taxonomy" id="2828514"/>
    <lineage>
        <taxon>Bacteria</taxon>
        <taxon>Bacillati</taxon>
        <taxon>Actinomycetota</taxon>
        <taxon>Actinomycetes</taxon>
        <taxon>Catenulisporales</taxon>
        <taxon>Actinospicaceae</taxon>
        <taxon>Actinospica</taxon>
    </lineage>
</organism>
<dbReference type="AlphaFoldDB" id="A0A941EBZ8"/>
<dbReference type="RefSeq" id="WP_212516238.1">
    <property type="nucleotide sequence ID" value="NZ_JAGSOH010000003.1"/>
</dbReference>
<sequence>MSEQGSRAGGRGVTPQGIRRDGDRGASDPAALRRLAELDSGEALRMLGSVQFGRVVFTLDALPAIRTVNHILAHGLVIFRTDTRGTLSAICGTDAGGSVVAYQADSIDVDTRLGWSVSVVGRAAPVTEPEMRERYLRLCAPWFEPATDEVLCIVPRMVTGFRLV</sequence>
<accession>A0A941EBZ8</accession>
<proteinExistence type="predicted"/>
<protein>
    <submittedName>
        <fullName evidence="2">Pyridoxamine 5'-phosphate oxidase family protein</fullName>
    </submittedName>
</protein>
<feature type="region of interest" description="Disordered" evidence="1">
    <location>
        <begin position="1"/>
        <end position="27"/>
    </location>
</feature>
<dbReference type="InterPro" id="IPR012349">
    <property type="entry name" value="Split_barrel_FMN-bd"/>
</dbReference>
<dbReference type="SUPFAM" id="SSF50475">
    <property type="entry name" value="FMN-binding split barrel"/>
    <property type="match status" value="1"/>
</dbReference>
<keyword evidence="3" id="KW-1185">Reference proteome</keyword>
<dbReference type="Proteomes" id="UP000676325">
    <property type="component" value="Unassembled WGS sequence"/>
</dbReference>
<gene>
    <name evidence="2" type="ORF">KDK95_02085</name>
</gene>
<reference evidence="2" key="1">
    <citation type="submission" date="2021-04" db="EMBL/GenBank/DDBJ databases">
        <title>Genome based classification of Actinospica acidithermotolerans sp. nov., an actinobacterium isolated from an Indonesian hot spring.</title>
        <authorList>
            <person name="Kusuma A.B."/>
            <person name="Putra K.E."/>
            <person name="Nafisah S."/>
            <person name="Loh J."/>
            <person name="Nouioui I."/>
            <person name="Goodfellow M."/>
        </authorList>
    </citation>
    <scope>NUCLEOTIDE SEQUENCE</scope>
    <source>
        <strain evidence="2">MGRD01-02</strain>
    </source>
</reference>
<evidence type="ECO:0000313" key="2">
    <source>
        <dbReference type="EMBL" id="MBR7825079.1"/>
    </source>
</evidence>
<dbReference type="Gene3D" id="2.30.110.10">
    <property type="entry name" value="Electron Transport, Fmn-binding Protein, Chain A"/>
    <property type="match status" value="1"/>
</dbReference>
<dbReference type="EMBL" id="JAGSOH010000003">
    <property type="protein sequence ID" value="MBR7825079.1"/>
    <property type="molecule type" value="Genomic_DNA"/>
</dbReference>
<evidence type="ECO:0000256" key="1">
    <source>
        <dbReference type="SAM" id="MobiDB-lite"/>
    </source>
</evidence>
<comment type="caution">
    <text evidence="2">The sequence shown here is derived from an EMBL/GenBank/DDBJ whole genome shotgun (WGS) entry which is preliminary data.</text>
</comment>
<evidence type="ECO:0000313" key="3">
    <source>
        <dbReference type="Proteomes" id="UP000676325"/>
    </source>
</evidence>
<dbReference type="Pfam" id="PF12900">
    <property type="entry name" value="Pyridox_ox_2"/>
    <property type="match status" value="1"/>
</dbReference>
<name>A0A941EBZ8_9ACTN</name>
<dbReference type="InterPro" id="IPR024747">
    <property type="entry name" value="Pyridox_Oxase-rel"/>
</dbReference>